<evidence type="ECO:0000256" key="1">
    <source>
        <dbReference type="ARBA" id="ARBA00001946"/>
    </source>
</evidence>
<keyword evidence="6" id="KW-0227">DNA damage</keyword>
<keyword evidence="9" id="KW-0862">Zinc</keyword>
<dbReference type="PROSITE" id="PS51194">
    <property type="entry name" value="HELICASE_CTER"/>
    <property type="match status" value="1"/>
</dbReference>
<dbReference type="EMBL" id="JBHSFW010000007">
    <property type="protein sequence ID" value="MFC4619328.1"/>
    <property type="molecule type" value="Genomic_DNA"/>
</dbReference>
<comment type="caution">
    <text evidence="20">The sequence shown here is derived from an EMBL/GenBank/DDBJ whole genome shotgun (WGS) entry which is preliminary data.</text>
</comment>
<keyword evidence="13" id="KW-0234">DNA repair</keyword>
<dbReference type="InterPro" id="IPR001650">
    <property type="entry name" value="Helicase_C-like"/>
</dbReference>
<feature type="domain" description="Helicase C-terminal" evidence="19">
    <location>
        <begin position="218"/>
        <end position="363"/>
    </location>
</feature>
<dbReference type="SUPFAM" id="SSF52540">
    <property type="entry name" value="P-loop containing nucleoside triphosphate hydrolases"/>
    <property type="match status" value="1"/>
</dbReference>
<keyword evidence="12" id="KW-0233">DNA recombination</keyword>
<accession>A0ABV9GMC4</accession>
<evidence type="ECO:0000313" key="20">
    <source>
        <dbReference type="EMBL" id="MFC4619328.1"/>
    </source>
</evidence>
<evidence type="ECO:0000256" key="6">
    <source>
        <dbReference type="ARBA" id="ARBA00022763"/>
    </source>
</evidence>
<dbReference type="Pfam" id="PF00570">
    <property type="entry name" value="HRDC"/>
    <property type="match status" value="1"/>
</dbReference>
<evidence type="ECO:0000313" key="21">
    <source>
        <dbReference type="Proteomes" id="UP001596022"/>
    </source>
</evidence>
<dbReference type="SMART" id="SM00341">
    <property type="entry name" value="HRDC"/>
    <property type="match status" value="1"/>
</dbReference>
<dbReference type="NCBIfam" id="TIGR01389">
    <property type="entry name" value="recQ"/>
    <property type="match status" value="1"/>
</dbReference>
<dbReference type="CDD" id="cd18794">
    <property type="entry name" value="SF2_C_RecQ"/>
    <property type="match status" value="1"/>
</dbReference>
<dbReference type="Gene3D" id="1.10.150.80">
    <property type="entry name" value="HRDC domain"/>
    <property type="match status" value="1"/>
</dbReference>
<evidence type="ECO:0000256" key="5">
    <source>
        <dbReference type="ARBA" id="ARBA00022741"/>
    </source>
</evidence>
<evidence type="ECO:0000256" key="13">
    <source>
        <dbReference type="ARBA" id="ARBA00023204"/>
    </source>
</evidence>
<keyword evidence="11" id="KW-0238">DNA-binding</keyword>
<dbReference type="Gene3D" id="1.10.10.10">
    <property type="entry name" value="Winged helix-like DNA-binding domain superfamily/Winged helix DNA-binding domain"/>
    <property type="match status" value="1"/>
</dbReference>
<evidence type="ECO:0000256" key="15">
    <source>
        <dbReference type="ARBA" id="ARBA00034617"/>
    </source>
</evidence>
<evidence type="ECO:0000256" key="12">
    <source>
        <dbReference type="ARBA" id="ARBA00023172"/>
    </source>
</evidence>
<evidence type="ECO:0000256" key="3">
    <source>
        <dbReference type="ARBA" id="ARBA00005446"/>
    </source>
</evidence>
<dbReference type="Proteomes" id="UP001596022">
    <property type="component" value="Unassembled WGS sequence"/>
</dbReference>
<sequence length="595" mass="67594">MIDKAQQLLKEHYGYETFRPGQARMIESILSGCDTLGIMPTGGGKSICYQIPALIFDGVTLVISPLISLMKDQVDTLINNGISATFINSSIDQDEVENRVRRVAQGEYKLLYIAPERLESARFRNLIRSLSIGLVAVDEAHCISAWGHDFRPSYRAIAPMLRELSGQPVISAFTATATKEVTADISRLLNMKNPRVFVTGFDRENLSFMVVRGENKRDFIERYIETNRNQSGIIYAATRKEVDGLHQFLRSKGIAAGKYHAGMSEAERAEFQDKFLYDDVRVMVATNAFGMGIDKSNVRYVIHYNMPKTMEAYYQEAGRAGRDGEPGECVLLFNPQDIQTQKFLLEQSELTPERKAFEYKKLQTMVDYCHTTRCLRQFILQYFGEEAPETCENCGNCQDDREQIDRTVDAQKVFSCVRRMHERFGITLVAKVLKGSKSQKVLQFGFDKLTTYGIMQAYTEKEIADFIQVLVAEGYLRLTEGQYPTIRLTTRAVNVLKGQETVSQKEQRKTKKIVADDALFERLRSLRKELAEQEKVPPYIIFPDSALREMSAMMPQDKASMLAVKGVGQAKWDKYGEAFLQAIKAYAETKTAIER</sequence>
<evidence type="ECO:0000259" key="19">
    <source>
        <dbReference type="PROSITE" id="PS51194"/>
    </source>
</evidence>
<dbReference type="InterPro" id="IPR044876">
    <property type="entry name" value="HRDC_dom_sf"/>
</dbReference>
<evidence type="ECO:0000256" key="9">
    <source>
        <dbReference type="ARBA" id="ARBA00022833"/>
    </source>
</evidence>
<dbReference type="SMART" id="SM00490">
    <property type="entry name" value="HELICc"/>
    <property type="match status" value="1"/>
</dbReference>
<keyword evidence="14" id="KW-0413">Isomerase</keyword>
<evidence type="ECO:0000259" key="17">
    <source>
        <dbReference type="PROSITE" id="PS50967"/>
    </source>
</evidence>
<keyword evidence="8 20" id="KW-0347">Helicase</keyword>
<feature type="domain" description="HRDC" evidence="17">
    <location>
        <begin position="513"/>
        <end position="593"/>
    </location>
</feature>
<dbReference type="NCBIfam" id="TIGR00614">
    <property type="entry name" value="recQ_fam"/>
    <property type="match status" value="1"/>
</dbReference>
<evidence type="ECO:0000256" key="11">
    <source>
        <dbReference type="ARBA" id="ARBA00023125"/>
    </source>
</evidence>
<dbReference type="GO" id="GO:0004386">
    <property type="term" value="F:helicase activity"/>
    <property type="evidence" value="ECO:0007669"/>
    <property type="project" value="UniProtKB-KW"/>
</dbReference>
<dbReference type="SMART" id="SM00487">
    <property type="entry name" value="DEXDc"/>
    <property type="match status" value="1"/>
</dbReference>
<comment type="cofactor">
    <cofactor evidence="1">
        <name>Mg(2+)</name>
        <dbReference type="ChEBI" id="CHEBI:18420"/>
    </cofactor>
</comment>
<gene>
    <name evidence="20" type="primary">recQ</name>
    <name evidence="20" type="ORF">ACFO4N_11450</name>
</gene>
<evidence type="ECO:0000256" key="7">
    <source>
        <dbReference type="ARBA" id="ARBA00022801"/>
    </source>
</evidence>
<dbReference type="PANTHER" id="PTHR13710">
    <property type="entry name" value="DNA HELICASE RECQ FAMILY MEMBER"/>
    <property type="match status" value="1"/>
</dbReference>
<dbReference type="CDD" id="cd17920">
    <property type="entry name" value="DEXHc_RecQ"/>
    <property type="match status" value="1"/>
</dbReference>
<keyword evidence="7" id="KW-0378">Hydrolase</keyword>
<dbReference type="EC" id="5.6.2.4" evidence="16"/>
<evidence type="ECO:0000256" key="8">
    <source>
        <dbReference type="ARBA" id="ARBA00022806"/>
    </source>
</evidence>
<dbReference type="Pfam" id="PF16124">
    <property type="entry name" value="RecQ_Zn_bind"/>
    <property type="match status" value="1"/>
</dbReference>
<evidence type="ECO:0000259" key="18">
    <source>
        <dbReference type="PROSITE" id="PS51192"/>
    </source>
</evidence>
<dbReference type="PANTHER" id="PTHR13710:SF105">
    <property type="entry name" value="ATP-DEPENDENT DNA HELICASE Q1"/>
    <property type="match status" value="1"/>
</dbReference>
<dbReference type="PROSITE" id="PS50967">
    <property type="entry name" value="HRDC"/>
    <property type="match status" value="1"/>
</dbReference>
<dbReference type="SUPFAM" id="SSF47819">
    <property type="entry name" value="HRDC-like"/>
    <property type="match status" value="1"/>
</dbReference>
<comment type="cofactor">
    <cofactor evidence="2">
        <name>Zn(2+)</name>
        <dbReference type="ChEBI" id="CHEBI:29105"/>
    </cofactor>
</comment>
<keyword evidence="4" id="KW-0479">Metal-binding</keyword>
<keyword evidence="21" id="KW-1185">Reference proteome</keyword>
<organism evidence="20 21">
    <name type="scientific">Camelliibacillus cellulosilyticus</name>
    <dbReference type="NCBI Taxonomy" id="2174486"/>
    <lineage>
        <taxon>Bacteria</taxon>
        <taxon>Bacillati</taxon>
        <taxon>Bacillota</taxon>
        <taxon>Bacilli</taxon>
        <taxon>Bacillales</taxon>
        <taxon>Sporolactobacillaceae</taxon>
        <taxon>Camelliibacillus</taxon>
    </lineage>
</organism>
<dbReference type="SMART" id="SM00956">
    <property type="entry name" value="RQC"/>
    <property type="match status" value="1"/>
</dbReference>
<evidence type="ECO:0000256" key="16">
    <source>
        <dbReference type="NCBIfam" id="TIGR01389"/>
    </source>
</evidence>
<keyword evidence="10" id="KW-0067">ATP-binding</keyword>
<reference evidence="21" key="1">
    <citation type="journal article" date="2019" name="Int. J. Syst. Evol. Microbiol.">
        <title>The Global Catalogue of Microorganisms (GCM) 10K type strain sequencing project: providing services to taxonomists for standard genome sequencing and annotation.</title>
        <authorList>
            <consortium name="The Broad Institute Genomics Platform"/>
            <consortium name="The Broad Institute Genome Sequencing Center for Infectious Disease"/>
            <person name="Wu L."/>
            <person name="Ma J."/>
        </authorList>
    </citation>
    <scope>NUCLEOTIDE SEQUENCE [LARGE SCALE GENOMIC DNA]</scope>
    <source>
        <strain evidence="21">CGMCC 1.16306</strain>
    </source>
</reference>
<evidence type="ECO:0000256" key="10">
    <source>
        <dbReference type="ARBA" id="ARBA00022840"/>
    </source>
</evidence>
<dbReference type="Pfam" id="PF00270">
    <property type="entry name" value="DEAD"/>
    <property type="match status" value="1"/>
</dbReference>
<dbReference type="InterPro" id="IPR036388">
    <property type="entry name" value="WH-like_DNA-bd_sf"/>
</dbReference>
<dbReference type="SUPFAM" id="SSF46785">
    <property type="entry name" value="Winged helix' DNA-binding domain"/>
    <property type="match status" value="1"/>
</dbReference>
<evidence type="ECO:0000256" key="4">
    <source>
        <dbReference type="ARBA" id="ARBA00022723"/>
    </source>
</evidence>
<dbReference type="Pfam" id="PF00271">
    <property type="entry name" value="Helicase_C"/>
    <property type="match status" value="1"/>
</dbReference>
<dbReference type="InterPro" id="IPR004589">
    <property type="entry name" value="DNA_helicase_ATP-dep_RecQ"/>
</dbReference>
<dbReference type="InterPro" id="IPR036390">
    <property type="entry name" value="WH_DNA-bd_sf"/>
</dbReference>
<dbReference type="InterPro" id="IPR006293">
    <property type="entry name" value="DNA_helicase_ATP-dep_RecQ_bac"/>
</dbReference>
<dbReference type="InterPro" id="IPR014001">
    <property type="entry name" value="Helicase_ATP-bd"/>
</dbReference>
<dbReference type="InterPro" id="IPR032284">
    <property type="entry name" value="RecQ_Zn-bd"/>
</dbReference>
<protein>
    <recommendedName>
        <fullName evidence="16">DNA helicase RecQ</fullName>
        <ecNumber evidence="16">5.6.2.4</ecNumber>
    </recommendedName>
</protein>
<dbReference type="InterPro" id="IPR010997">
    <property type="entry name" value="HRDC-like_sf"/>
</dbReference>
<dbReference type="InterPro" id="IPR011545">
    <property type="entry name" value="DEAD/DEAH_box_helicase_dom"/>
</dbReference>
<dbReference type="Pfam" id="PF09382">
    <property type="entry name" value="RQC"/>
    <property type="match status" value="1"/>
</dbReference>
<proteinExistence type="inferred from homology"/>
<name>A0ABV9GMC4_9BACL</name>
<comment type="catalytic activity">
    <reaction evidence="15">
        <text>Couples ATP hydrolysis with the unwinding of duplex DNA by translocating in the 3'-5' direction.</text>
        <dbReference type="EC" id="5.6.2.4"/>
    </reaction>
</comment>
<dbReference type="Gene3D" id="3.40.50.300">
    <property type="entry name" value="P-loop containing nucleotide triphosphate hydrolases"/>
    <property type="match status" value="2"/>
</dbReference>
<keyword evidence="5" id="KW-0547">Nucleotide-binding</keyword>
<dbReference type="RefSeq" id="WP_376846423.1">
    <property type="nucleotide sequence ID" value="NZ_JBHSFW010000007.1"/>
</dbReference>
<dbReference type="PROSITE" id="PS51192">
    <property type="entry name" value="HELICASE_ATP_BIND_1"/>
    <property type="match status" value="1"/>
</dbReference>
<evidence type="ECO:0000256" key="2">
    <source>
        <dbReference type="ARBA" id="ARBA00001947"/>
    </source>
</evidence>
<feature type="domain" description="Helicase ATP-binding" evidence="18">
    <location>
        <begin position="26"/>
        <end position="195"/>
    </location>
</feature>
<dbReference type="InterPro" id="IPR018982">
    <property type="entry name" value="RQC_domain"/>
</dbReference>
<comment type="similarity">
    <text evidence="3">Belongs to the helicase family. RecQ subfamily.</text>
</comment>
<dbReference type="InterPro" id="IPR002121">
    <property type="entry name" value="HRDC_dom"/>
</dbReference>
<evidence type="ECO:0000256" key="14">
    <source>
        <dbReference type="ARBA" id="ARBA00023235"/>
    </source>
</evidence>
<dbReference type="InterPro" id="IPR027417">
    <property type="entry name" value="P-loop_NTPase"/>
</dbReference>